<proteinExistence type="predicted"/>
<reference evidence="1 2" key="2">
    <citation type="journal article" date="2022" name="Mol. Ecol. Resour.">
        <title>The genomes of chicory, endive, great burdock and yacon provide insights into Asteraceae paleo-polyploidization history and plant inulin production.</title>
        <authorList>
            <person name="Fan W."/>
            <person name="Wang S."/>
            <person name="Wang H."/>
            <person name="Wang A."/>
            <person name="Jiang F."/>
            <person name="Liu H."/>
            <person name="Zhao H."/>
            <person name="Xu D."/>
            <person name="Zhang Y."/>
        </authorList>
    </citation>
    <scope>NUCLEOTIDE SEQUENCE [LARGE SCALE GENOMIC DNA]</scope>
    <source>
        <strain evidence="2">cv. Punajuju</strain>
        <tissue evidence="1">Leaves</tissue>
    </source>
</reference>
<evidence type="ECO:0000313" key="2">
    <source>
        <dbReference type="Proteomes" id="UP001055811"/>
    </source>
</evidence>
<evidence type="ECO:0000313" key="1">
    <source>
        <dbReference type="EMBL" id="KAI3767846.1"/>
    </source>
</evidence>
<dbReference type="Proteomes" id="UP001055811">
    <property type="component" value="Linkage Group LG03"/>
</dbReference>
<gene>
    <name evidence="1" type="ORF">L2E82_18275</name>
</gene>
<name>A0ACB9FAZ0_CICIN</name>
<comment type="caution">
    <text evidence="1">The sequence shown here is derived from an EMBL/GenBank/DDBJ whole genome shotgun (WGS) entry which is preliminary data.</text>
</comment>
<dbReference type="EMBL" id="CM042011">
    <property type="protein sequence ID" value="KAI3767846.1"/>
    <property type="molecule type" value="Genomic_DNA"/>
</dbReference>
<sequence length="469" mass="53165">MQRMQRYVERLVKLNVHFDEEMAIDIVLNSLPSCYDQFILAYLLNNNETTLAQLHNMMQTAEAGMKGKASGSTSASAPGLRESEEVEHGRINLIMGNKRSSLVTKIGVYILVLSSDVSIDLLNSLPCNGMYETVTCVDNLGNSVFNIDSSNGIDKACLWHCRLGHINKKCIAQLQKDGVLESFDLRDEDDYNRYGYIYLTKHKSETFEKFKEFKHQVENQLGRKIKMLRSDRGGEYLSIKFHDYLKECGIVSQLTPPMTPQLNGVAKRRNRTLLDMVRSIMSRASLPIHFWGYALETATHILNLVPTKVAKTPHEMWTGKVPSPSENMVFLARRGVFLERELIFNEDSGSTIELEEIQESINEGNLNDTSTQLEEEVHVEPINNSLPLRRSIRDSMPPEFYGFHIITDGDTFVSDRTLVNLDGPASYKEAVAGLEAAKWKEEIDSEIKSMYDNQVWNLVDNVPGRKTVG</sequence>
<accession>A0ACB9FAZ0</accession>
<reference evidence="2" key="1">
    <citation type="journal article" date="2022" name="Mol. Ecol. Resour.">
        <title>The genomes of chicory, endive, great burdock and yacon provide insights into Asteraceae palaeo-polyploidization history and plant inulin production.</title>
        <authorList>
            <person name="Fan W."/>
            <person name="Wang S."/>
            <person name="Wang H."/>
            <person name="Wang A."/>
            <person name="Jiang F."/>
            <person name="Liu H."/>
            <person name="Zhao H."/>
            <person name="Xu D."/>
            <person name="Zhang Y."/>
        </authorList>
    </citation>
    <scope>NUCLEOTIDE SEQUENCE [LARGE SCALE GENOMIC DNA]</scope>
    <source>
        <strain evidence="2">cv. Punajuju</strain>
    </source>
</reference>
<organism evidence="1 2">
    <name type="scientific">Cichorium intybus</name>
    <name type="common">Chicory</name>
    <dbReference type="NCBI Taxonomy" id="13427"/>
    <lineage>
        <taxon>Eukaryota</taxon>
        <taxon>Viridiplantae</taxon>
        <taxon>Streptophyta</taxon>
        <taxon>Embryophyta</taxon>
        <taxon>Tracheophyta</taxon>
        <taxon>Spermatophyta</taxon>
        <taxon>Magnoliopsida</taxon>
        <taxon>eudicotyledons</taxon>
        <taxon>Gunneridae</taxon>
        <taxon>Pentapetalae</taxon>
        <taxon>asterids</taxon>
        <taxon>campanulids</taxon>
        <taxon>Asterales</taxon>
        <taxon>Asteraceae</taxon>
        <taxon>Cichorioideae</taxon>
        <taxon>Cichorieae</taxon>
        <taxon>Cichoriinae</taxon>
        <taxon>Cichorium</taxon>
    </lineage>
</organism>
<keyword evidence="2" id="KW-1185">Reference proteome</keyword>
<protein>
    <submittedName>
        <fullName evidence="1">Uncharacterized protein</fullName>
    </submittedName>
</protein>